<protein>
    <submittedName>
        <fullName evidence="1">Uncharacterized protein</fullName>
    </submittedName>
</protein>
<proteinExistence type="predicted"/>
<evidence type="ECO:0000313" key="1">
    <source>
        <dbReference type="EMBL" id="KGE14235.1"/>
    </source>
</evidence>
<sequence>MKKISLKNLGKDQILTSDELKLIMGGTIDSEDGYEDGYSTFKCKCYNSGIVWEAKYKNTSDMVNYIDGSCSNGGECNAV</sequence>
<reference evidence="2" key="1">
    <citation type="submission" date="2014-04" db="EMBL/GenBank/DDBJ databases">
        <title>Whole-Genome optical mapping and complete genome sequence of Sphingobacterium deserti sp. nov., a new spaces isolated from desert in the west of China.</title>
        <authorList>
            <person name="Teng C."/>
            <person name="Zhou Z."/>
            <person name="Li X."/>
            <person name="Chen M."/>
            <person name="Lin M."/>
            <person name="Wang L."/>
            <person name="Su S."/>
            <person name="Zhang C."/>
            <person name="Zhang W."/>
        </authorList>
    </citation>
    <scope>NUCLEOTIDE SEQUENCE [LARGE SCALE GENOMIC DNA]</scope>
    <source>
        <strain evidence="2">ACCC05744</strain>
    </source>
</reference>
<dbReference type="EMBL" id="JJMU01000029">
    <property type="protein sequence ID" value="KGE14235.1"/>
    <property type="molecule type" value="Genomic_DNA"/>
</dbReference>
<accession>A0A0B8T8I4</accession>
<dbReference type="AlphaFoldDB" id="A0A0B8T8I4"/>
<dbReference type="RefSeq" id="WP_037498499.1">
    <property type="nucleotide sequence ID" value="NZ_JJMU01000029.1"/>
</dbReference>
<evidence type="ECO:0000313" key="2">
    <source>
        <dbReference type="Proteomes" id="UP000031802"/>
    </source>
</evidence>
<dbReference type="Proteomes" id="UP000031802">
    <property type="component" value="Unassembled WGS sequence"/>
</dbReference>
<dbReference type="STRING" id="1229276.DI53_2065"/>
<comment type="caution">
    <text evidence="1">The sequence shown here is derived from an EMBL/GenBank/DDBJ whole genome shotgun (WGS) entry which is preliminary data.</text>
</comment>
<reference evidence="1 2" key="2">
    <citation type="journal article" date="2015" name="PLoS ONE">
        <title>Whole-Genome Optical Mapping and Finished Genome Sequence of Sphingobacterium deserti sp. nov., a New Species Isolated from the Western Desert of China.</title>
        <authorList>
            <person name="Teng C."/>
            <person name="Zhou Z."/>
            <person name="Molnar I."/>
            <person name="Li X."/>
            <person name="Tang R."/>
            <person name="Chen M."/>
            <person name="Wang L."/>
            <person name="Su S."/>
            <person name="Zhang W."/>
            <person name="Lin M."/>
        </authorList>
    </citation>
    <scope>NUCLEOTIDE SEQUENCE [LARGE SCALE GENOMIC DNA]</scope>
    <source>
        <strain evidence="2">ACCC05744</strain>
    </source>
</reference>
<keyword evidence="2" id="KW-1185">Reference proteome</keyword>
<organism evidence="1 2">
    <name type="scientific">Sphingobacterium deserti</name>
    <dbReference type="NCBI Taxonomy" id="1229276"/>
    <lineage>
        <taxon>Bacteria</taxon>
        <taxon>Pseudomonadati</taxon>
        <taxon>Bacteroidota</taxon>
        <taxon>Sphingobacteriia</taxon>
        <taxon>Sphingobacteriales</taxon>
        <taxon>Sphingobacteriaceae</taxon>
        <taxon>Sphingobacterium</taxon>
    </lineage>
</organism>
<name>A0A0B8T8I4_9SPHI</name>
<gene>
    <name evidence="1" type="ORF">DI53_2065</name>
</gene>